<dbReference type="NCBIfam" id="TIGR01764">
    <property type="entry name" value="excise"/>
    <property type="match status" value="1"/>
</dbReference>
<gene>
    <name evidence="2" type="ORF">EG849_10215</name>
</gene>
<dbReference type="InterPro" id="IPR041657">
    <property type="entry name" value="HTH_17"/>
</dbReference>
<sequence length="187" mass="21529">MSSNMKIIRICEFCREQFTAKTTRTKYCSHRCNSRAYKLKDRNEKVEASNQETAANFSADLERIRLREFLNITQASLLLGISRRTIYRLIDRGELNIAKYGTRSVVRKCDLETFFAIPIVEATMKPLQEFPGIDNCYSIGEIQKKFSISPAGLYLLLQRQGISKYTVGKYTYVAKTDIDLILNCARI</sequence>
<dbReference type="OrthoDB" id="1003442at2"/>
<evidence type="ECO:0000313" key="2">
    <source>
        <dbReference type="EMBL" id="RRJ90835.1"/>
    </source>
</evidence>
<dbReference type="InterPro" id="IPR010093">
    <property type="entry name" value="SinI_DNA-bd"/>
</dbReference>
<protein>
    <submittedName>
        <fullName evidence="2">Helix-turn-helix domain-containing protein</fullName>
    </submittedName>
</protein>
<keyword evidence="3" id="KW-1185">Reference proteome</keyword>
<proteinExistence type="predicted"/>
<feature type="domain" description="Helix-turn-helix" evidence="1">
    <location>
        <begin position="69"/>
        <end position="115"/>
    </location>
</feature>
<comment type="caution">
    <text evidence="2">The sequence shown here is derived from an EMBL/GenBank/DDBJ whole genome shotgun (WGS) entry which is preliminary data.</text>
</comment>
<dbReference type="GO" id="GO:0003677">
    <property type="term" value="F:DNA binding"/>
    <property type="evidence" value="ECO:0007669"/>
    <property type="project" value="InterPro"/>
</dbReference>
<dbReference type="Proteomes" id="UP000271937">
    <property type="component" value="Unassembled WGS sequence"/>
</dbReference>
<dbReference type="AlphaFoldDB" id="A0A3P3W6L9"/>
<organism evidence="2 3">
    <name type="scientific">Flavobacterium macacae</name>
    <dbReference type="NCBI Taxonomy" id="2488993"/>
    <lineage>
        <taxon>Bacteria</taxon>
        <taxon>Pseudomonadati</taxon>
        <taxon>Bacteroidota</taxon>
        <taxon>Flavobacteriia</taxon>
        <taxon>Flavobacteriales</taxon>
        <taxon>Flavobacteriaceae</taxon>
        <taxon>Flavobacterium</taxon>
    </lineage>
</organism>
<evidence type="ECO:0000259" key="1">
    <source>
        <dbReference type="Pfam" id="PF12728"/>
    </source>
</evidence>
<dbReference type="EMBL" id="RQVR01000010">
    <property type="protein sequence ID" value="RRJ90835.1"/>
    <property type="molecule type" value="Genomic_DNA"/>
</dbReference>
<name>A0A3P3W6L9_9FLAO</name>
<reference evidence="2 3" key="1">
    <citation type="submission" date="2018-11" db="EMBL/GenBank/DDBJ databases">
        <title>Flavobacterium sp. nov., YIM 102600 draft genome.</title>
        <authorList>
            <person name="Li G."/>
            <person name="Jiang Y."/>
        </authorList>
    </citation>
    <scope>NUCLEOTIDE SEQUENCE [LARGE SCALE GENOMIC DNA]</scope>
    <source>
        <strain evidence="2 3">YIM 102600</strain>
    </source>
</reference>
<accession>A0A3P3W6L9</accession>
<dbReference type="Pfam" id="PF12728">
    <property type="entry name" value="HTH_17"/>
    <property type="match status" value="1"/>
</dbReference>
<dbReference type="RefSeq" id="WP_125012983.1">
    <property type="nucleotide sequence ID" value="NZ_RQVR01000010.1"/>
</dbReference>
<evidence type="ECO:0000313" key="3">
    <source>
        <dbReference type="Proteomes" id="UP000271937"/>
    </source>
</evidence>